<dbReference type="RefSeq" id="WP_181711701.1">
    <property type="nucleotide sequence ID" value="NZ_CAWNVX010000004.1"/>
</dbReference>
<organism evidence="2 3">
    <name type="scientific">Vibrio paracholerae</name>
    <dbReference type="NCBI Taxonomy" id="650003"/>
    <lineage>
        <taxon>Bacteria</taxon>
        <taxon>Pseudomonadati</taxon>
        <taxon>Pseudomonadota</taxon>
        <taxon>Gammaproteobacteria</taxon>
        <taxon>Vibrionales</taxon>
        <taxon>Vibrionaceae</taxon>
        <taxon>Vibrio</taxon>
    </lineage>
</organism>
<proteinExistence type="predicted"/>
<dbReference type="Proteomes" id="UP000252488">
    <property type="component" value="Unassembled WGS sequence"/>
</dbReference>
<dbReference type="SUPFAM" id="SSF110849">
    <property type="entry name" value="ParB/Sulfiredoxin"/>
    <property type="match status" value="1"/>
</dbReference>
<evidence type="ECO:0000313" key="1">
    <source>
        <dbReference type="EMBL" id="RBM53753.1"/>
    </source>
</evidence>
<accession>A0AAX1QLP4</accession>
<evidence type="ECO:0008006" key="5">
    <source>
        <dbReference type="Google" id="ProtNLM"/>
    </source>
</evidence>
<comment type="caution">
    <text evidence="2">The sequence shown here is derived from an EMBL/GenBank/DDBJ whole genome shotgun (WGS) entry which is preliminary data.</text>
</comment>
<dbReference type="Proteomes" id="UP000252427">
    <property type="component" value="Unassembled WGS sequence"/>
</dbReference>
<keyword evidence="4" id="KW-1185">Reference proteome</keyword>
<reference evidence="3 4" key="1">
    <citation type="submission" date="2018-06" db="EMBL/GenBank/DDBJ databases">
        <title>Draft genome sequences of nine Vibrio sp. clinical isolates from across the United States representing the closest known relative of Vibrio cholerae.</title>
        <authorList>
            <person name="Islam M.T."/>
            <person name="Liang K."/>
            <person name="Im M.S."/>
            <person name="Winkjer J."/>
            <person name="Busby S."/>
            <person name="Batra D."/>
            <person name="Rowe L."/>
            <person name="Tarr C.L."/>
            <person name="Boucher Y."/>
        </authorList>
    </citation>
    <scope>NUCLEOTIDE SEQUENCE [LARGE SCALE GENOMIC DNA]</scope>
    <source>
        <strain evidence="1 4">2016V-1111</strain>
        <strain evidence="2 3">2016V-1114</strain>
    </source>
</reference>
<sequence>VTFGFSSLELRNKADVNLKELDLNLVSISKQTVDEFWKIGRKEKKARLIAHWATGNVVTPCKISPYGSEIFIVGGNNRLAVSRIKNESEVPVLFDPKDLAKLNEIIQLKNIRKPRKRT</sequence>
<feature type="non-terminal residue" evidence="2">
    <location>
        <position position="1"/>
    </location>
</feature>
<dbReference type="InterPro" id="IPR036086">
    <property type="entry name" value="ParB/Sulfiredoxin_sf"/>
</dbReference>
<evidence type="ECO:0000313" key="3">
    <source>
        <dbReference type="Proteomes" id="UP000252427"/>
    </source>
</evidence>
<dbReference type="AlphaFoldDB" id="A0AAX1QLP4"/>
<dbReference type="EMBL" id="QKKR01000021">
    <property type="protein sequence ID" value="RBM53753.1"/>
    <property type="molecule type" value="Genomic_DNA"/>
</dbReference>
<protein>
    <recommendedName>
        <fullName evidence="5">ParB/Sulfiredoxin domain-containing protein</fullName>
    </recommendedName>
</protein>
<dbReference type="EMBL" id="QKKS01000081">
    <property type="protein sequence ID" value="RBM73183.1"/>
    <property type="molecule type" value="Genomic_DNA"/>
</dbReference>
<evidence type="ECO:0000313" key="2">
    <source>
        <dbReference type="EMBL" id="RBM73183.1"/>
    </source>
</evidence>
<evidence type="ECO:0000313" key="4">
    <source>
        <dbReference type="Proteomes" id="UP000252488"/>
    </source>
</evidence>
<name>A0AAX1QLP4_9VIBR</name>
<gene>
    <name evidence="1" type="ORF">DLR69_12415</name>
    <name evidence="2" type="ORF">DLR70_18215</name>
</gene>